<dbReference type="OrthoDB" id="9811000at2"/>
<dbReference type="InterPro" id="IPR029063">
    <property type="entry name" value="SAM-dependent_MTases_sf"/>
</dbReference>
<dbReference type="GO" id="GO:0003700">
    <property type="term" value="F:DNA-binding transcription factor activity"/>
    <property type="evidence" value="ECO:0007669"/>
    <property type="project" value="InterPro"/>
</dbReference>
<dbReference type="InterPro" id="IPR013216">
    <property type="entry name" value="Methyltransf_11"/>
</dbReference>
<dbReference type="PANTHER" id="PTHR30204:SF69">
    <property type="entry name" value="MERR-FAMILY TRANSCRIPTIONAL REGULATOR"/>
    <property type="match status" value="1"/>
</dbReference>
<dbReference type="Gene3D" id="3.40.50.150">
    <property type="entry name" value="Vaccinia Virus protein VP39"/>
    <property type="match status" value="1"/>
</dbReference>
<feature type="domain" description="HTH merR-type" evidence="5">
    <location>
        <begin position="1"/>
        <end position="70"/>
    </location>
</feature>
<sequence>MYHVSDITRRLGIARSTLLYYQRIGLVSPARDEENGYRIYSESDLERLVTIRCLQRAGFSLTQCQKCLEGKMDAAMLREQLLVIEREILHLKTAGSVLRALCHRAEGKAPPETPGKNPLKLWHATFEKESPQAHLKWLQALGFSEKTATQIRCVSRNMENHEVYMEDFFKVFETMKRQGPGSRQATLSAFRKIENSAAIRNILEIGCGKGEAALTLAGVSEARITAVDNHGPFLDALKRKFTEKKLSHRIQPLVASMLSLPFEDKSFDLIWCEGAAYIMGFEKALATWKKLLIPEGHLFVSDAIWLTDTPSAPCKELWDVEYPGMCRLEDRCSQAEKAGYLVVDASLLPRQDWQDFYDDMEKVLLDLEDSLGERPAFQDLKEEIAMNRQYGDEYGYACLLLQKKTLI</sequence>
<dbReference type="GO" id="GO:0008757">
    <property type="term" value="F:S-adenosylmethionine-dependent methyltransferase activity"/>
    <property type="evidence" value="ECO:0007669"/>
    <property type="project" value="InterPro"/>
</dbReference>
<protein>
    <submittedName>
        <fullName evidence="6">DNA-binding transcriptional MerR regulator</fullName>
    </submittedName>
</protein>
<dbReference type="InterPro" id="IPR047057">
    <property type="entry name" value="MerR_fam"/>
</dbReference>
<proteinExistence type="predicted"/>
<keyword evidence="2" id="KW-0805">Transcription regulation</keyword>
<reference evidence="6 7" key="1">
    <citation type="submission" date="2019-07" db="EMBL/GenBank/DDBJ databases">
        <title>Genome sequencing of 100 strains of the haloalkaliphilic chemolithoautotrophic sulfur-oxidizing bacterium Thioalkalivibrio.</title>
        <authorList>
            <person name="Muyzer G."/>
        </authorList>
    </citation>
    <scope>NUCLEOTIDE SEQUENCE [LARGE SCALE GENOMIC DNA]</scope>
    <source>
        <strain evidence="6 7">ASO4-4</strain>
    </source>
</reference>
<dbReference type="PROSITE" id="PS50937">
    <property type="entry name" value="HTH_MERR_2"/>
    <property type="match status" value="1"/>
</dbReference>
<dbReference type="SUPFAM" id="SSF46955">
    <property type="entry name" value="Putative DNA-binding domain"/>
    <property type="match status" value="1"/>
</dbReference>
<evidence type="ECO:0000256" key="4">
    <source>
        <dbReference type="ARBA" id="ARBA00023163"/>
    </source>
</evidence>
<dbReference type="Pfam" id="PF08241">
    <property type="entry name" value="Methyltransf_11"/>
    <property type="match status" value="1"/>
</dbReference>
<keyword evidence="4" id="KW-0804">Transcription</keyword>
<dbReference type="CDD" id="cd02440">
    <property type="entry name" value="AdoMet_MTases"/>
    <property type="match status" value="1"/>
</dbReference>
<dbReference type="GO" id="GO:0003677">
    <property type="term" value="F:DNA binding"/>
    <property type="evidence" value="ECO:0007669"/>
    <property type="project" value="UniProtKB-KW"/>
</dbReference>
<evidence type="ECO:0000313" key="7">
    <source>
        <dbReference type="Proteomes" id="UP000318307"/>
    </source>
</evidence>
<dbReference type="Gene3D" id="1.10.1660.10">
    <property type="match status" value="1"/>
</dbReference>
<keyword evidence="3 6" id="KW-0238">DNA-binding</keyword>
<dbReference type="InterPro" id="IPR000551">
    <property type="entry name" value="MerR-type_HTH_dom"/>
</dbReference>
<dbReference type="PANTHER" id="PTHR30204">
    <property type="entry name" value="REDOX-CYCLING DRUG-SENSING TRANSCRIPTIONAL ACTIVATOR SOXR"/>
    <property type="match status" value="1"/>
</dbReference>
<dbReference type="EMBL" id="VLLC01000011">
    <property type="protein sequence ID" value="TWI72234.1"/>
    <property type="molecule type" value="Genomic_DNA"/>
</dbReference>
<dbReference type="RefSeq" id="WP_144684370.1">
    <property type="nucleotide sequence ID" value="NZ_VLLC01000011.1"/>
</dbReference>
<evidence type="ECO:0000259" key="5">
    <source>
        <dbReference type="PROSITE" id="PS50937"/>
    </source>
</evidence>
<keyword evidence="7" id="KW-1185">Reference proteome</keyword>
<dbReference type="Proteomes" id="UP000318307">
    <property type="component" value="Unassembled WGS sequence"/>
</dbReference>
<evidence type="ECO:0000256" key="1">
    <source>
        <dbReference type="ARBA" id="ARBA00022491"/>
    </source>
</evidence>
<evidence type="ECO:0000256" key="3">
    <source>
        <dbReference type="ARBA" id="ARBA00023125"/>
    </source>
</evidence>
<dbReference type="SMART" id="SM00422">
    <property type="entry name" value="HTH_MERR"/>
    <property type="match status" value="1"/>
</dbReference>
<gene>
    <name evidence="6" type="ORF">LZ24_01640</name>
</gene>
<evidence type="ECO:0000256" key="2">
    <source>
        <dbReference type="ARBA" id="ARBA00023015"/>
    </source>
</evidence>
<evidence type="ECO:0000313" key="6">
    <source>
        <dbReference type="EMBL" id="TWI72234.1"/>
    </source>
</evidence>
<dbReference type="InterPro" id="IPR009061">
    <property type="entry name" value="DNA-bd_dom_put_sf"/>
</dbReference>
<dbReference type="Pfam" id="PF13411">
    <property type="entry name" value="MerR_1"/>
    <property type="match status" value="1"/>
</dbReference>
<organism evidence="6 7">
    <name type="scientific">Desulfobotulus alkaliphilus</name>
    <dbReference type="NCBI Taxonomy" id="622671"/>
    <lineage>
        <taxon>Bacteria</taxon>
        <taxon>Pseudomonadati</taxon>
        <taxon>Thermodesulfobacteriota</taxon>
        <taxon>Desulfobacteria</taxon>
        <taxon>Desulfobacterales</taxon>
        <taxon>Desulfobacteraceae</taxon>
        <taxon>Desulfobotulus</taxon>
    </lineage>
</organism>
<dbReference type="AlphaFoldDB" id="A0A562RUQ1"/>
<comment type="caution">
    <text evidence="6">The sequence shown here is derived from an EMBL/GenBank/DDBJ whole genome shotgun (WGS) entry which is preliminary data.</text>
</comment>
<dbReference type="SUPFAM" id="SSF53335">
    <property type="entry name" value="S-adenosyl-L-methionine-dependent methyltransferases"/>
    <property type="match status" value="1"/>
</dbReference>
<name>A0A562RUQ1_9BACT</name>
<accession>A0A562RUQ1</accession>
<keyword evidence="1" id="KW-0678">Repressor</keyword>